<comment type="caution">
    <text evidence="1">The sequence shown here is derived from an EMBL/GenBank/DDBJ whole genome shotgun (WGS) entry which is preliminary data.</text>
</comment>
<sequence>MVQIYDFLSRQPLSKLKQHNYEQNDKIIEQHGKYIGVLTKQRTESLREIIDLMKLKKNQIKQLVSEFEELRSGYDEMVQEAVSFLEAKKNGVDFDPETWDFYVDVKGHSWVVKKEKED</sequence>
<gene>
    <name evidence="1" type="ORF">GCM10010913_07680</name>
</gene>
<accession>A0ABQ1VR27</accession>
<organism evidence="1 2">
    <name type="scientific">Paenibacillus aceti</name>
    <dbReference type="NCBI Taxonomy" id="1820010"/>
    <lineage>
        <taxon>Bacteria</taxon>
        <taxon>Bacillati</taxon>
        <taxon>Bacillota</taxon>
        <taxon>Bacilli</taxon>
        <taxon>Bacillales</taxon>
        <taxon>Paenibacillaceae</taxon>
        <taxon>Paenibacillus</taxon>
    </lineage>
</organism>
<dbReference type="Proteomes" id="UP000608420">
    <property type="component" value="Unassembled WGS sequence"/>
</dbReference>
<dbReference type="RefSeq" id="WP_162944281.1">
    <property type="nucleotide sequence ID" value="NZ_BMIW01000004.1"/>
</dbReference>
<keyword evidence="2" id="KW-1185">Reference proteome</keyword>
<protein>
    <submittedName>
        <fullName evidence="1">Uncharacterized protein</fullName>
    </submittedName>
</protein>
<reference evidence="2" key="1">
    <citation type="journal article" date="2019" name="Int. J. Syst. Evol. Microbiol.">
        <title>The Global Catalogue of Microorganisms (GCM) 10K type strain sequencing project: providing services to taxonomists for standard genome sequencing and annotation.</title>
        <authorList>
            <consortium name="The Broad Institute Genomics Platform"/>
            <consortium name="The Broad Institute Genome Sequencing Center for Infectious Disease"/>
            <person name="Wu L."/>
            <person name="Ma J."/>
        </authorList>
    </citation>
    <scope>NUCLEOTIDE SEQUENCE [LARGE SCALE GENOMIC DNA]</scope>
    <source>
        <strain evidence="2">CGMCC 1.15420</strain>
    </source>
</reference>
<name>A0ABQ1VR27_9BACL</name>
<proteinExistence type="predicted"/>
<dbReference type="EMBL" id="BMIW01000004">
    <property type="protein sequence ID" value="GGF88667.1"/>
    <property type="molecule type" value="Genomic_DNA"/>
</dbReference>
<evidence type="ECO:0000313" key="1">
    <source>
        <dbReference type="EMBL" id="GGF88667.1"/>
    </source>
</evidence>
<evidence type="ECO:0000313" key="2">
    <source>
        <dbReference type="Proteomes" id="UP000608420"/>
    </source>
</evidence>